<dbReference type="FunFam" id="1.10.560.10:FF:000017">
    <property type="entry name" value="T-complex protein 1 subunit eta"/>
    <property type="match status" value="1"/>
</dbReference>
<dbReference type="GO" id="GO:0005524">
    <property type="term" value="F:ATP binding"/>
    <property type="evidence" value="ECO:0007669"/>
    <property type="project" value="UniProtKB-KW"/>
</dbReference>
<dbReference type="InterPro" id="IPR053374">
    <property type="entry name" value="TCP-1_chaperonin"/>
</dbReference>
<sequence>MSFGGQTPTIIVLKEGTDASQGKGQIISNIQACLAVQDTIRSTLGPYGGDLLLVDENGKQTITNDGATVMKLLDIVHPAAKILTDIARSQDAEVGDGTTSVVVLAGEVLKELKDHVEQGVSAQTIIKGLRRAGAMAVNKIEEIAVTTDGGKQRETLRRLAATAMSSKLIHRNADFFTKMVVDAVLSLDQDDLSEKLIGIKKITGGALQDSLFVNGVAFKKTFSYAGFEQQPKIFKDPKIVCLNVELELKSEKDNAEVRVDQVSEYQAIVDAEWQIIYNKMEALHATGAKVVLSKLPIGDLATQYFADRDIFCAGRVASEDLERVVQACGGSISSTCSNIQDNHLGTCERFEERQIGGERFNFFEGCPQAKTCTLVLRGGAEQFIAEVERSLHDAIMIVKRAIRNRNIVAGGGACEMEISAHLHRYADLDPSIPRKQQSIIKSFAKALEIIPRQLCDNAGFDATNILTQLRVEHRKGNVWAGVDFDNEGVRDNMAAFVWEPSLVKVNAIRAAVEAGCLVVSVDETISECQFSLCVP</sequence>
<dbReference type="FunFam" id="3.30.260.10:FF:000022">
    <property type="entry name" value="T-complex protein 1 subunit eta"/>
    <property type="match status" value="1"/>
</dbReference>
<evidence type="ECO:0000256" key="7">
    <source>
        <dbReference type="ARBA" id="ARBA00023186"/>
    </source>
</evidence>
<comment type="subunit">
    <text evidence="3">Heterooligomeric complex of about 850 to 900 kDa that forms two stacked rings, 12 to 16 nm in diameter.</text>
</comment>
<dbReference type="SUPFAM" id="SSF54849">
    <property type="entry name" value="GroEL-intermediate domain like"/>
    <property type="match status" value="1"/>
</dbReference>
<dbReference type="CDD" id="cd03340">
    <property type="entry name" value="TCP1_eta"/>
    <property type="match status" value="1"/>
</dbReference>
<dbReference type="InterPro" id="IPR012720">
    <property type="entry name" value="Chap_CCT_eta"/>
</dbReference>
<dbReference type="InterPro" id="IPR002194">
    <property type="entry name" value="Chaperonin_TCP-1_CS"/>
</dbReference>
<evidence type="ECO:0000256" key="3">
    <source>
        <dbReference type="ARBA" id="ARBA00011531"/>
    </source>
</evidence>
<dbReference type="GO" id="GO:0016887">
    <property type="term" value="F:ATP hydrolysis activity"/>
    <property type="evidence" value="ECO:0007669"/>
    <property type="project" value="InterPro"/>
</dbReference>
<dbReference type="InterPro" id="IPR027413">
    <property type="entry name" value="GROEL-like_equatorial_sf"/>
</dbReference>
<organism evidence="10 11">
    <name type="scientific">Ramalina farinacea</name>
    <dbReference type="NCBI Taxonomy" id="258253"/>
    <lineage>
        <taxon>Eukaryota</taxon>
        <taxon>Fungi</taxon>
        <taxon>Dikarya</taxon>
        <taxon>Ascomycota</taxon>
        <taxon>Pezizomycotina</taxon>
        <taxon>Lecanoromycetes</taxon>
        <taxon>OSLEUM clade</taxon>
        <taxon>Lecanoromycetidae</taxon>
        <taxon>Lecanorales</taxon>
        <taxon>Lecanorineae</taxon>
        <taxon>Ramalinaceae</taxon>
        <taxon>Ramalina</taxon>
    </lineage>
</organism>
<evidence type="ECO:0000256" key="5">
    <source>
        <dbReference type="ARBA" id="ARBA00022741"/>
    </source>
</evidence>
<dbReference type="Pfam" id="PF00118">
    <property type="entry name" value="Cpn60_TCP1"/>
    <property type="match status" value="1"/>
</dbReference>
<name>A0AA43QHL0_9LECA</name>
<evidence type="ECO:0000256" key="1">
    <source>
        <dbReference type="ARBA" id="ARBA00004496"/>
    </source>
</evidence>
<dbReference type="Gene3D" id="1.10.560.10">
    <property type="entry name" value="GroEL-like equatorial domain"/>
    <property type="match status" value="1"/>
</dbReference>
<dbReference type="PROSITE" id="PS00751">
    <property type="entry name" value="TCP1_2"/>
    <property type="match status" value="1"/>
</dbReference>
<dbReference type="SUPFAM" id="SSF48592">
    <property type="entry name" value="GroEL equatorial domain-like"/>
    <property type="match status" value="1"/>
</dbReference>
<comment type="similarity">
    <text evidence="2 8">Belongs to the TCP-1 chaperonin family.</text>
</comment>
<dbReference type="FunFam" id="3.50.7.10:FF:000006">
    <property type="entry name" value="T-complex protein 1 subunit eta"/>
    <property type="match status" value="1"/>
</dbReference>
<proteinExistence type="inferred from homology"/>
<evidence type="ECO:0000256" key="8">
    <source>
        <dbReference type="RuleBase" id="RU004187"/>
    </source>
</evidence>
<dbReference type="InterPro" id="IPR017998">
    <property type="entry name" value="Chaperone_TCP-1"/>
</dbReference>
<evidence type="ECO:0000256" key="9">
    <source>
        <dbReference type="RuleBase" id="RU365042"/>
    </source>
</evidence>
<dbReference type="InterPro" id="IPR027410">
    <property type="entry name" value="TCP-1-like_intermed_sf"/>
</dbReference>
<gene>
    <name evidence="10" type="primary">CCT7</name>
    <name evidence="10" type="ORF">OHK93_000140</name>
</gene>
<dbReference type="NCBIfam" id="NF041083">
    <property type="entry name" value="thermosome_beta"/>
    <property type="match status" value="1"/>
</dbReference>
<evidence type="ECO:0000313" key="11">
    <source>
        <dbReference type="Proteomes" id="UP001161017"/>
    </source>
</evidence>
<dbReference type="EMBL" id="JAPUFD010000001">
    <property type="protein sequence ID" value="MDI1485006.1"/>
    <property type="molecule type" value="Genomic_DNA"/>
</dbReference>
<dbReference type="Proteomes" id="UP001161017">
    <property type="component" value="Unassembled WGS sequence"/>
</dbReference>
<dbReference type="SUPFAM" id="SSF52029">
    <property type="entry name" value="GroEL apical domain-like"/>
    <property type="match status" value="1"/>
</dbReference>
<evidence type="ECO:0000256" key="4">
    <source>
        <dbReference type="ARBA" id="ARBA00022490"/>
    </source>
</evidence>
<evidence type="ECO:0000256" key="6">
    <source>
        <dbReference type="ARBA" id="ARBA00022840"/>
    </source>
</evidence>
<keyword evidence="4 9" id="KW-0963">Cytoplasm</keyword>
<dbReference type="GO" id="GO:0005832">
    <property type="term" value="C:chaperonin-containing T-complex"/>
    <property type="evidence" value="ECO:0007669"/>
    <property type="project" value="UniProtKB-ARBA"/>
</dbReference>
<comment type="subunit">
    <text evidence="9">Heterooligomeric complex that forms two stacked rings.</text>
</comment>
<keyword evidence="5 8" id="KW-0547">Nucleotide-binding</keyword>
<reference evidence="10" key="1">
    <citation type="journal article" date="2023" name="Genome Biol. Evol.">
        <title>First Whole Genome Sequence and Flow Cytometry Genome Size Data for the Lichen-Forming Fungus Ramalina farinacea (Ascomycota).</title>
        <authorList>
            <person name="Llewellyn T."/>
            <person name="Mian S."/>
            <person name="Hill R."/>
            <person name="Leitch I.J."/>
            <person name="Gaya E."/>
        </authorList>
    </citation>
    <scope>NUCLEOTIDE SEQUENCE</scope>
    <source>
        <strain evidence="10">LIQ254RAFAR</strain>
    </source>
</reference>
<accession>A0AA43QHL0</accession>
<dbReference type="InterPro" id="IPR054827">
    <property type="entry name" value="thermosome_alpha"/>
</dbReference>
<protein>
    <recommendedName>
        <fullName evidence="9">T-complex protein 1 subunit eta</fullName>
        <shortName evidence="9">TCP-1-eta</shortName>
    </recommendedName>
    <alternativeName>
        <fullName evidence="9">CCT-eta</fullName>
    </alternativeName>
</protein>
<dbReference type="GO" id="GO:0140662">
    <property type="term" value="F:ATP-dependent protein folding chaperone"/>
    <property type="evidence" value="ECO:0007669"/>
    <property type="project" value="InterPro"/>
</dbReference>
<dbReference type="GO" id="GO:0051082">
    <property type="term" value="F:unfolded protein binding"/>
    <property type="evidence" value="ECO:0007669"/>
    <property type="project" value="InterPro"/>
</dbReference>
<dbReference type="PANTHER" id="PTHR11353">
    <property type="entry name" value="CHAPERONIN"/>
    <property type="match status" value="1"/>
</dbReference>
<dbReference type="Gene3D" id="3.30.260.10">
    <property type="entry name" value="TCP-1-like chaperonin intermediate domain"/>
    <property type="match status" value="1"/>
</dbReference>
<dbReference type="PROSITE" id="PS00995">
    <property type="entry name" value="TCP1_3"/>
    <property type="match status" value="1"/>
</dbReference>
<dbReference type="AlphaFoldDB" id="A0AA43QHL0"/>
<dbReference type="InterPro" id="IPR027409">
    <property type="entry name" value="GroEL-like_apical_dom_sf"/>
</dbReference>
<dbReference type="NCBIfam" id="NF041082">
    <property type="entry name" value="thermosome_alpha"/>
    <property type="match status" value="1"/>
</dbReference>
<dbReference type="NCBIfam" id="TIGR02345">
    <property type="entry name" value="chap_CCT_eta"/>
    <property type="match status" value="1"/>
</dbReference>
<keyword evidence="11" id="KW-1185">Reference proteome</keyword>
<comment type="caution">
    <text evidence="10">The sequence shown here is derived from an EMBL/GenBank/DDBJ whole genome shotgun (WGS) entry which is preliminary data.</text>
</comment>
<comment type="function">
    <text evidence="9">Molecular chaperone; assists the folding of proteins upon ATP hydrolysis. Known to play a role, in vitro, in the folding of actin and tubulin.</text>
</comment>
<dbReference type="InterPro" id="IPR002423">
    <property type="entry name" value="Cpn60/GroEL/TCP-1"/>
</dbReference>
<comment type="subcellular location">
    <subcellularLocation>
        <location evidence="1 9">Cytoplasm</location>
    </subcellularLocation>
</comment>
<dbReference type="Gene3D" id="3.50.7.10">
    <property type="entry name" value="GroEL"/>
    <property type="match status" value="1"/>
</dbReference>
<evidence type="ECO:0000313" key="10">
    <source>
        <dbReference type="EMBL" id="MDI1485006.1"/>
    </source>
</evidence>
<dbReference type="PRINTS" id="PR00304">
    <property type="entry name" value="TCOMPLEXTCP1"/>
</dbReference>
<evidence type="ECO:0000256" key="2">
    <source>
        <dbReference type="ARBA" id="ARBA00008020"/>
    </source>
</evidence>
<keyword evidence="6 8" id="KW-0067">ATP-binding</keyword>
<keyword evidence="7 8" id="KW-0143">Chaperone</keyword>